<dbReference type="PROSITE" id="PS00108">
    <property type="entry name" value="PROTEIN_KINASE_ST"/>
    <property type="match status" value="1"/>
</dbReference>
<dbReference type="GeneID" id="34523179"/>
<dbReference type="GO" id="GO:0005524">
    <property type="term" value="F:ATP binding"/>
    <property type="evidence" value="ECO:0007669"/>
    <property type="project" value="UniProtKB-UniRule"/>
</dbReference>
<evidence type="ECO:0000259" key="10">
    <source>
        <dbReference type="PROSITE" id="PS50011"/>
    </source>
</evidence>
<dbReference type="InterPro" id="IPR008271">
    <property type="entry name" value="Ser/Thr_kinase_AS"/>
</dbReference>
<reference evidence="11" key="2">
    <citation type="submission" date="2014-02" db="EMBL/GenBank/DDBJ databases">
        <title>Complete DNA sequence of /Kuraishia capsulata/ illustrates novel genomic features among budding yeasts (/Saccharomycotina/).</title>
        <authorList>
            <person name="Morales L."/>
            <person name="Noel B."/>
            <person name="Porcel B."/>
            <person name="Marcet-Houben M."/>
            <person name="Hullo M-F."/>
            <person name="Sacerdot C."/>
            <person name="Tekaia F."/>
            <person name="Leh-Louis V."/>
            <person name="Despons L."/>
            <person name="Khanna V."/>
            <person name="Aury J-M."/>
            <person name="Barbe V."/>
            <person name="Couloux A."/>
            <person name="Labadie K."/>
            <person name="Pelletier E."/>
            <person name="Souciet J-L."/>
            <person name="Boekhout T."/>
            <person name="Gabaldon T."/>
            <person name="Wincker P."/>
            <person name="Dujon B."/>
        </authorList>
    </citation>
    <scope>NUCLEOTIDE SEQUENCE</scope>
    <source>
        <strain evidence="11">CBS 1993</strain>
    </source>
</reference>
<dbReference type="SUPFAM" id="SSF56112">
    <property type="entry name" value="Protein kinase-like (PK-like)"/>
    <property type="match status" value="1"/>
</dbReference>
<keyword evidence="4" id="KW-0808">Transferase</keyword>
<evidence type="ECO:0000256" key="6">
    <source>
        <dbReference type="ARBA" id="ARBA00022777"/>
    </source>
</evidence>
<dbReference type="GO" id="GO:0030163">
    <property type="term" value="P:protein catabolic process"/>
    <property type="evidence" value="ECO:0007669"/>
    <property type="project" value="EnsemblFungi"/>
</dbReference>
<evidence type="ECO:0000256" key="8">
    <source>
        <dbReference type="PROSITE-ProRule" id="PRU10141"/>
    </source>
</evidence>
<sequence>MVRVFNGLPSLGAQKTTPEYLVQSVTNQQDGSTHPMVIQEHRKLGEGAFGTVMEASLSFTETREWLGPFAIKKVPAQTEYKSRELEILRNTNHPNVVGLKFFYNYPDKSDHDKLYQHLVMESLPCTLQTEIKLFYNAGYVLPTPHVQVYTFQIARAMNYLHSLGICHRDIKPSNILIDPASLILKICDFGSAKKLEPHQPSVSYICSRYYRAPELIVGCTIYTTQIDVWGLGCVLGEMLMGKPIFQGQDPLLQLKEISKLLGPPDRSFIFKSNPSYDGPMYQDRLFASDVPARYTKVFPKAAPEALDLLMRVLVYEPERRLRPRHVLVHPFFADMRQPGFKVTPSGNRPSIVVTPQLYNFSKFELQILGDDVSKILPYSLLK</sequence>
<dbReference type="Gene3D" id="3.30.200.20">
    <property type="entry name" value="Phosphorylase Kinase, domain 1"/>
    <property type="match status" value="1"/>
</dbReference>
<dbReference type="GO" id="GO:0005737">
    <property type="term" value="C:cytoplasm"/>
    <property type="evidence" value="ECO:0007669"/>
    <property type="project" value="TreeGrafter"/>
</dbReference>
<dbReference type="FunFam" id="1.10.510.10:FF:000624">
    <property type="entry name" value="Mitogen-activated protein kinase"/>
    <property type="match status" value="1"/>
</dbReference>
<evidence type="ECO:0000256" key="1">
    <source>
        <dbReference type="ARBA" id="ARBA00005527"/>
    </source>
</evidence>
<keyword evidence="5 8" id="KW-0547">Nucleotide-binding</keyword>
<dbReference type="GO" id="GO:0030437">
    <property type="term" value="P:ascospore formation"/>
    <property type="evidence" value="ECO:0007669"/>
    <property type="project" value="EnsemblFungi"/>
</dbReference>
<dbReference type="GO" id="GO:0031578">
    <property type="term" value="P:mitotic spindle orientation checkpoint signaling"/>
    <property type="evidence" value="ECO:0007669"/>
    <property type="project" value="EnsemblFungi"/>
</dbReference>
<dbReference type="AlphaFoldDB" id="W6MTM1"/>
<dbReference type="PROSITE" id="PS50011">
    <property type="entry name" value="PROTEIN_KINASE_DOM"/>
    <property type="match status" value="1"/>
</dbReference>
<keyword evidence="3 9" id="KW-0723">Serine/threonine-protein kinase</keyword>
<evidence type="ECO:0000256" key="5">
    <source>
        <dbReference type="ARBA" id="ARBA00022741"/>
    </source>
</evidence>
<dbReference type="PANTHER" id="PTHR24057:SF4">
    <property type="entry name" value="PROTEIN KINASE MCK1"/>
    <property type="match status" value="1"/>
</dbReference>
<dbReference type="RefSeq" id="XP_022461791.1">
    <property type="nucleotide sequence ID" value="XM_022602641.1"/>
</dbReference>
<keyword evidence="12" id="KW-1185">Reference proteome</keyword>
<dbReference type="GO" id="GO:0005634">
    <property type="term" value="C:nucleus"/>
    <property type="evidence" value="ECO:0007669"/>
    <property type="project" value="TreeGrafter"/>
</dbReference>
<dbReference type="Proteomes" id="UP000019384">
    <property type="component" value="Unassembled WGS sequence"/>
</dbReference>
<dbReference type="CDD" id="cd14137">
    <property type="entry name" value="STKc_GSK3"/>
    <property type="match status" value="1"/>
</dbReference>
<dbReference type="GO" id="GO:0006303">
    <property type="term" value="P:double-strand break repair via nonhomologous end joining"/>
    <property type="evidence" value="ECO:0007669"/>
    <property type="project" value="EnsemblFungi"/>
</dbReference>
<dbReference type="EMBL" id="HG793131">
    <property type="protein sequence ID" value="CDK29808.1"/>
    <property type="molecule type" value="Genomic_DNA"/>
</dbReference>
<dbReference type="GO" id="GO:0015629">
    <property type="term" value="C:actin cytoskeleton"/>
    <property type="evidence" value="ECO:0007669"/>
    <property type="project" value="EnsemblFungi"/>
</dbReference>
<dbReference type="Gene3D" id="1.10.510.10">
    <property type="entry name" value="Transferase(Phosphotransferase) domain 1"/>
    <property type="match status" value="1"/>
</dbReference>
<dbReference type="GO" id="GO:0004712">
    <property type="term" value="F:protein serine/threonine/tyrosine kinase activity"/>
    <property type="evidence" value="ECO:0007669"/>
    <property type="project" value="EnsemblFungi"/>
</dbReference>
<dbReference type="GO" id="GO:0000070">
    <property type="term" value="P:mitotic sister chromatid segregation"/>
    <property type="evidence" value="ECO:0007669"/>
    <property type="project" value="EnsemblFungi"/>
</dbReference>
<proteinExistence type="inferred from homology"/>
<evidence type="ECO:0000256" key="7">
    <source>
        <dbReference type="ARBA" id="ARBA00022840"/>
    </source>
</evidence>
<gene>
    <name evidence="11" type="ORF">KUCA_T00005801001</name>
</gene>
<dbReference type="GO" id="GO:0030447">
    <property type="term" value="P:filamentous growth"/>
    <property type="evidence" value="ECO:0007669"/>
    <property type="project" value="UniProtKB-ARBA"/>
</dbReference>
<evidence type="ECO:0000256" key="2">
    <source>
        <dbReference type="ARBA" id="ARBA00006485"/>
    </source>
</evidence>
<feature type="binding site" evidence="8">
    <location>
        <position position="73"/>
    </location>
    <ligand>
        <name>ATP</name>
        <dbReference type="ChEBI" id="CHEBI:30616"/>
    </ligand>
</feature>
<evidence type="ECO:0000256" key="3">
    <source>
        <dbReference type="ARBA" id="ARBA00022527"/>
    </source>
</evidence>
<comment type="similarity">
    <text evidence="2">Belongs to the protein kinase superfamily. CMGC Ser/Thr protein kinase family. CDC2/CDKX subfamily.</text>
</comment>
<dbReference type="GO" id="GO:0004857">
    <property type="term" value="F:enzyme inhibitor activity"/>
    <property type="evidence" value="ECO:0007669"/>
    <property type="project" value="EnsemblFungi"/>
</dbReference>
<dbReference type="GO" id="GO:0004674">
    <property type="term" value="F:protein serine/threonine kinase activity"/>
    <property type="evidence" value="ECO:0007669"/>
    <property type="project" value="UniProtKB-KW"/>
</dbReference>
<dbReference type="PROSITE" id="PS00107">
    <property type="entry name" value="PROTEIN_KINASE_ATP"/>
    <property type="match status" value="1"/>
</dbReference>
<dbReference type="HOGENOM" id="CLU_000288_181_20_1"/>
<protein>
    <recommendedName>
        <fullName evidence="10">Protein kinase domain-containing protein</fullName>
    </recommendedName>
</protein>
<dbReference type="InterPro" id="IPR050591">
    <property type="entry name" value="GSK-3"/>
</dbReference>
<dbReference type="PANTHER" id="PTHR24057">
    <property type="entry name" value="GLYCOGEN SYNTHASE KINASE-3 ALPHA"/>
    <property type="match status" value="1"/>
</dbReference>
<dbReference type="GO" id="GO:0030332">
    <property type="term" value="F:cyclin binding"/>
    <property type="evidence" value="ECO:0007669"/>
    <property type="project" value="EnsemblFungi"/>
</dbReference>
<dbReference type="InterPro" id="IPR039192">
    <property type="entry name" value="STKc_GSK3"/>
</dbReference>
<evidence type="ECO:0000256" key="4">
    <source>
        <dbReference type="ARBA" id="ARBA00022679"/>
    </source>
</evidence>
<keyword evidence="6" id="KW-0418">Kinase</keyword>
<name>W6MTM1_9ASCO</name>
<dbReference type="STRING" id="1382522.W6MTM1"/>
<feature type="domain" description="Protein kinase" evidence="10">
    <location>
        <begin position="38"/>
        <end position="332"/>
    </location>
</feature>
<dbReference type="OrthoDB" id="272141at2759"/>
<dbReference type="InterPro" id="IPR000719">
    <property type="entry name" value="Prot_kinase_dom"/>
</dbReference>
<evidence type="ECO:0000313" key="12">
    <source>
        <dbReference type="Proteomes" id="UP000019384"/>
    </source>
</evidence>
<keyword evidence="7 8" id="KW-0067">ATP-binding</keyword>
<accession>W6MTM1</accession>
<reference evidence="11" key="1">
    <citation type="submission" date="2013-12" db="EMBL/GenBank/DDBJ databases">
        <authorList>
            <person name="Genoscope - CEA"/>
        </authorList>
    </citation>
    <scope>NUCLEOTIDE SEQUENCE</scope>
    <source>
        <strain evidence="11">CBS 1993</strain>
    </source>
</reference>
<dbReference type="SMART" id="SM00220">
    <property type="entry name" value="S_TKc"/>
    <property type="match status" value="1"/>
</dbReference>
<evidence type="ECO:0000313" key="11">
    <source>
        <dbReference type="EMBL" id="CDK29808.1"/>
    </source>
</evidence>
<dbReference type="InterPro" id="IPR011009">
    <property type="entry name" value="Kinase-like_dom_sf"/>
</dbReference>
<dbReference type="InterPro" id="IPR017441">
    <property type="entry name" value="Protein_kinase_ATP_BS"/>
</dbReference>
<dbReference type="Pfam" id="PF00069">
    <property type="entry name" value="Pkinase"/>
    <property type="match status" value="1"/>
</dbReference>
<organism evidence="11 12">
    <name type="scientific">Kuraishia capsulata CBS 1993</name>
    <dbReference type="NCBI Taxonomy" id="1382522"/>
    <lineage>
        <taxon>Eukaryota</taxon>
        <taxon>Fungi</taxon>
        <taxon>Dikarya</taxon>
        <taxon>Ascomycota</taxon>
        <taxon>Saccharomycotina</taxon>
        <taxon>Pichiomycetes</taxon>
        <taxon>Pichiales</taxon>
        <taxon>Pichiaceae</taxon>
        <taxon>Kuraishia</taxon>
    </lineage>
</organism>
<evidence type="ECO:0000256" key="9">
    <source>
        <dbReference type="RuleBase" id="RU000304"/>
    </source>
</evidence>
<comment type="similarity">
    <text evidence="1">Belongs to the protein kinase superfamily. CMGC Ser/Thr protein kinase family. GSK-3 subfamily.</text>
</comment>